<accession>A0ABY0ALV8</accession>
<protein>
    <submittedName>
        <fullName evidence="1">Uncharacterized protein</fullName>
    </submittedName>
</protein>
<comment type="caution">
    <text evidence="1">The sequence shown here is derived from an EMBL/GenBank/DDBJ whole genome shotgun (WGS) entry which is preliminary data.</text>
</comment>
<dbReference type="RefSeq" id="WP_126546534.1">
    <property type="nucleotide sequence ID" value="NZ_RXRX01000029.1"/>
</dbReference>
<dbReference type="Proteomes" id="UP000278241">
    <property type="component" value="Unassembled WGS sequence"/>
</dbReference>
<organism evidence="1 2">
    <name type="scientific">Enterobacter quasimori</name>
    <dbReference type="NCBI Taxonomy" id="2838947"/>
    <lineage>
        <taxon>Bacteria</taxon>
        <taxon>Pseudomonadati</taxon>
        <taxon>Pseudomonadota</taxon>
        <taxon>Gammaproteobacteria</taxon>
        <taxon>Enterobacterales</taxon>
        <taxon>Enterobacteriaceae</taxon>
        <taxon>Enterobacter</taxon>
    </lineage>
</organism>
<keyword evidence="2" id="KW-1185">Reference proteome</keyword>
<proteinExistence type="predicted"/>
<name>A0ABY0ALV8_9ENTR</name>
<dbReference type="EMBL" id="RXRX01000029">
    <property type="protein sequence ID" value="RTN17142.1"/>
    <property type="molecule type" value="Genomic_DNA"/>
</dbReference>
<gene>
    <name evidence="1" type="ORF">EKN94_22745</name>
</gene>
<reference evidence="1 2" key="1">
    <citation type="submission" date="2018-12" db="EMBL/GenBank/DDBJ databases">
        <title>The Batch Genome Submission of Enterobacter spp. strains.</title>
        <authorList>
            <person name="Wei L."/>
            <person name="Wu W."/>
            <person name="Lin J."/>
            <person name="Zhang X."/>
            <person name="Feng Y."/>
            <person name="Zong Z."/>
        </authorList>
    </citation>
    <scope>NUCLEOTIDE SEQUENCE [LARGE SCALE GENOMIC DNA]</scope>
    <source>
        <strain evidence="1 2">WCHEM090044</strain>
    </source>
</reference>
<evidence type="ECO:0000313" key="1">
    <source>
        <dbReference type="EMBL" id="RTN17142.1"/>
    </source>
</evidence>
<evidence type="ECO:0000313" key="2">
    <source>
        <dbReference type="Proteomes" id="UP000278241"/>
    </source>
</evidence>
<sequence length="94" mass="10761">MAFESIGAAQDCRQHLGIKGNTYATVGGYVDGNYYAVTISSDYDKVVFSFESSICGYQYFDSRFQKMEWDEENCTLTISSDKQNYSFEVHFPEQ</sequence>